<dbReference type="Pfam" id="PF08811">
    <property type="entry name" value="DUF1800"/>
    <property type="match status" value="1"/>
</dbReference>
<gene>
    <name evidence="1" type="ORF">M8330_07420</name>
</gene>
<dbReference type="AlphaFoldDB" id="A0A9X2IEJ8"/>
<dbReference type="Proteomes" id="UP001139485">
    <property type="component" value="Unassembled WGS sequence"/>
</dbReference>
<proteinExistence type="predicted"/>
<sequence>MPDYTPARWTSTPVLARRSRLVASRFSYGTNPALVAEVQAAGGGLRWFEQQVSAAATRSQDPDVLFDWWPDLNKDAATLWQRQVDDVRGVWEVMWDYGRRLMTRRVHSDLQVLEVMTELFEGHLHVTADGDAQATHRAPYGELIRSHALGRFDDMLAAAITHPAMLLYLDQATSTKSHPNENLARELLELHTVGVGAYTEDDVKNAARILTGWRVRMWTTFAPYYDTDQHWTGAVSVGDFTDANTDPDGRALTDRFLRHLAHRPETALRIARRLAVKFIGDDVGEGLVRRMAQTYLDNDTAIVPVLRVLLRSRAFRLSQDAKLRDPAEDVVATYRVLQARVQQPTSDDDAANAMIWQAQKVGLVPMAWPRPDGQPIHNSAWATASRAMASMEIHWVMAGGWWPSEGVEFLQPSDWAPTPLPVTFAQLVDHLARLLHGRPSNRNVLRAACEACSVDPDTTVTASSAVLTWKLNRLLAVLLDHPRHYSR</sequence>
<comment type="caution">
    <text evidence="1">The sequence shown here is derived from an EMBL/GenBank/DDBJ whole genome shotgun (WGS) entry which is preliminary data.</text>
</comment>
<evidence type="ECO:0000313" key="1">
    <source>
        <dbReference type="EMBL" id="MCM0620123.1"/>
    </source>
</evidence>
<dbReference type="EMBL" id="JAMOIL010000008">
    <property type="protein sequence ID" value="MCM0620123.1"/>
    <property type="molecule type" value="Genomic_DNA"/>
</dbReference>
<dbReference type="InterPro" id="IPR014917">
    <property type="entry name" value="DUF1800"/>
</dbReference>
<organism evidence="1 2">
    <name type="scientific">Nocardioides bruguierae</name>
    <dbReference type="NCBI Taxonomy" id="2945102"/>
    <lineage>
        <taxon>Bacteria</taxon>
        <taxon>Bacillati</taxon>
        <taxon>Actinomycetota</taxon>
        <taxon>Actinomycetes</taxon>
        <taxon>Propionibacteriales</taxon>
        <taxon>Nocardioidaceae</taxon>
        <taxon>Nocardioides</taxon>
    </lineage>
</organism>
<accession>A0A9X2IEJ8</accession>
<dbReference type="RefSeq" id="WP_250826801.1">
    <property type="nucleotide sequence ID" value="NZ_JAMOIL010000008.1"/>
</dbReference>
<name>A0A9X2IEJ8_9ACTN</name>
<reference evidence="1" key="1">
    <citation type="submission" date="2022-05" db="EMBL/GenBank/DDBJ databases">
        <authorList>
            <person name="Tuo L."/>
        </authorList>
    </citation>
    <scope>NUCLEOTIDE SEQUENCE</scope>
    <source>
        <strain evidence="1">BSK12Z-4</strain>
    </source>
</reference>
<keyword evidence="2" id="KW-1185">Reference proteome</keyword>
<protein>
    <submittedName>
        <fullName evidence="1">DUF1800 domain-containing protein</fullName>
    </submittedName>
</protein>
<evidence type="ECO:0000313" key="2">
    <source>
        <dbReference type="Proteomes" id="UP001139485"/>
    </source>
</evidence>